<evidence type="ECO:0000259" key="1">
    <source>
        <dbReference type="Pfam" id="PF02350"/>
    </source>
</evidence>
<protein>
    <submittedName>
        <fullName evidence="2">UDP-N-acetylglucosamine 2-epimerase</fullName>
        <ecNumber evidence="2">3.2.1.183</ecNumber>
    </submittedName>
</protein>
<reference evidence="2" key="1">
    <citation type="submission" date="2022-10" db="EMBL/GenBank/DDBJ databases">
        <title>Comparative genomics and taxonomic characterization of three novel marine species of genus Reichenbachiella exhibiting antioxidant and polysaccharide degradation activities.</title>
        <authorList>
            <person name="Muhammad N."/>
            <person name="Lee Y.-J."/>
            <person name="Ko J."/>
            <person name="Kim S.-G."/>
        </authorList>
    </citation>
    <scope>NUCLEOTIDE SEQUENCE</scope>
    <source>
        <strain evidence="2">Wsw4-B4</strain>
    </source>
</reference>
<dbReference type="GO" id="GO:0016798">
    <property type="term" value="F:hydrolase activity, acting on glycosyl bonds"/>
    <property type="evidence" value="ECO:0007669"/>
    <property type="project" value="UniProtKB-KW"/>
</dbReference>
<dbReference type="InterPro" id="IPR003331">
    <property type="entry name" value="UDP_GlcNAc_Epimerase_2_dom"/>
</dbReference>
<dbReference type="EC" id="3.2.1.183" evidence="2"/>
<dbReference type="NCBIfam" id="TIGR03568">
    <property type="entry name" value="NeuC_NnaA"/>
    <property type="match status" value="1"/>
</dbReference>
<dbReference type="PANTHER" id="PTHR43174:SF3">
    <property type="entry name" value="UDP-N-ACETYLGLUCOSAMINE 2-EPIMERASE"/>
    <property type="match status" value="1"/>
</dbReference>
<dbReference type="SUPFAM" id="SSF53756">
    <property type="entry name" value="UDP-Glycosyltransferase/glycogen phosphorylase"/>
    <property type="match status" value="1"/>
</dbReference>
<accession>A0ABY6D3W9</accession>
<dbReference type="InterPro" id="IPR029767">
    <property type="entry name" value="WecB-like"/>
</dbReference>
<evidence type="ECO:0000313" key="3">
    <source>
        <dbReference type="Proteomes" id="UP001062165"/>
    </source>
</evidence>
<evidence type="ECO:0000313" key="2">
    <source>
        <dbReference type="EMBL" id="UXX80604.1"/>
    </source>
</evidence>
<sequence length="370" mass="41664">MKVFVLTSSRADYGIYLPLLKALDAHGKFDLNLIVFGTHLSKFHGYTIQNIYEDGFKIRAEIDTVLANDSEESIATSMGLTSTKFAAFWKNHQREIDLVFCLGDRYEMFAAVASSVPFNIPIAHLHGGETTLGAIDDKFRHAITLFSKYHFTATEVYAKRVEELTENNKFIWNVGALSLDNLESIKLLNKDEFNIKFKIDLNIPTILVTIHPETVALEKNREYVQAAIAALSQILNSYQVVITMPNADTAGNIIREQLLLFGEQHKRVILIENFGTQGYFTCMKYCSFLLGNTSSGIIEAASFRKYVINLGDRQKGRTMGKNVNNVPFSSEKILKQIIIIQQSPKLQTENIYYNGGATAKIVEKLLDVQL</sequence>
<feature type="domain" description="UDP-N-acetylglucosamine 2-epimerase" evidence="1">
    <location>
        <begin position="21"/>
        <end position="365"/>
    </location>
</feature>
<dbReference type="EMBL" id="CP106735">
    <property type="protein sequence ID" value="UXX80604.1"/>
    <property type="molecule type" value="Genomic_DNA"/>
</dbReference>
<dbReference type="Gene3D" id="3.40.50.2000">
    <property type="entry name" value="Glycogen Phosphorylase B"/>
    <property type="match status" value="2"/>
</dbReference>
<dbReference type="Pfam" id="PF02350">
    <property type="entry name" value="Epimerase_2"/>
    <property type="match status" value="1"/>
</dbReference>
<dbReference type="InterPro" id="IPR020004">
    <property type="entry name" value="UDP-GlcNAc_Epase"/>
</dbReference>
<dbReference type="Proteomes" id="UP001062165">
    <property type="component" value="Chromosome"/>
</dbReference>
<keyword evidence="2" id="KW-0378">Hydrolase</keyword>
<name>A0ABY6D3W9_9BACT</name>
<keyword evidence="3" id="KW-1185">Reference proteome</keyword>
<proteinExistence type="predicted"/>
<dbReference type="RefSeq" id="WP_263052334.1">
    <property type="nucleotide sequence ID" value="NZ_CP106735.1"/>
</dbReference>
<dbReference type="PANTHER" id="PTHR43174">
    <property type="entry name" value="UDP-N-ACETYLGLUCOSAMINE 2-EPIMERASE"/>
    <property type="match status" value="1"/>
</dbReference>
<gene>
    <name evidence="2" type="primary">neuC</name>
    <name evidence="2" type="ORF">N7E81_05770</name>
</gene>
<keyword evidence="2" id="KW-0326">Glycosidase</keyword>
<organism evidence="2 3">
    <name type="scientific">Reichenbachiella carrageenanivorans</name>
    <dbReference type="NCBI Taxonomy" id="2979869"/>
    <lineage>
        <taxon>Bacteria</taxon>
        <taxon>Pseudomonadati</taxon>
        <taxon>Bacteroidota</taxon>
        <taxon>Cytophagia</taxon>
        <taxon>Cytophagales</taxon>
        <taxon>Reichenbachiellaceae</taxon>
        <taxon>Reichenbachiella</taxon>
    </lineage>
</organism>